<evidence type="ECO:0000256" key="4">
    <source>
        <dbReference type="ARBA" id="ARBA00022702"/>
    </source>
</evidence>
<evidence type="ECO:0000256" key="3">
    <source>
        <dbReference type="ARBA" id="ARBA00022525"/>
    </source>
</evidence>
<feature type="signal peptide" evidence="6">
    <location>
        <begin position="1"/>
        <end position="24"/>
    </location>
</feature>
<dbReference type="InterPro" id="IPR028126">
    <property type="entry name" value="Spexin"/>
</dbReference>
<dbReference type="GO" id="GO:0005184">
    <property type="term" value="F:neuropeptide hormone activity"/>
    <property type="evidence" value="ECO:0007669"/>
    <property type="project" value="InterPro"/>
</dbReference>
<feature type="chain" id="PRO_5021436874" description="Spexin" evidence="6">
    <location>
        <begin position="25"/>
        <end position="115"/>
    </location>
</feature>
<reference evidence="7" key="4">
    <citation type="submission" date="2025-08" db="UniProtKB">
        <authorList>
            <consortium name="Ensembl"/>
        </authorList>
    </citation>
    <scope>IDENTIFICATION</scope>
</reference>
<proteinExistence type="inferred from homology"/>
<dbReference type="GeneID" id="103181071"/>
<evidence type="ECO:0000313" key="8">
    <source>
        <dbReference type="Proteomes" id="UP000314986"/>
    </source>
</evidence>
<dbReference type="OMA" id="SHSWCAP"/>
<dbReference type="RefSeq" id="XP_007895473.1">
    <property type="nucleotide sequence ID" value="XM_007897282.2"/>
</dbReference>
<dbReference type="AlphaFoldDB" id="A0A4W3J8C2"/>
<protein>
    <recommendedName>
        <fullName evidence="9">Spexin</fullName>
    </recommendedName>
</protein>
<dbReference type="GeneTree" id="ENSGT00390000012501"/>
<dbReference type="PANTHER" id="PTHR28590:SF1">
    <property type="entry name" value="SPEXIN"/>
    <property type="match status" value="1"/>
</dbReference>
<name>A0A4W3J8C2_CALMI</name>
<dbReference type="Proteomes" id="UP000314986">
    <property type="component" value="Unassembled WGS sequence"/>
</dbReference>
<reference evidence="8" key="2">
    <citation type="journal article" date="2007" name="PLoS Biol.">
        <title>Survey sequencing and comparative analysis of the elephant shark (Callorhinchus milii) genome.</title>
        <authorList>
            <person name="Venkatesh B."/>
            <person name="Kirkness E.F."/>
            <person name="Loh Y.H."/>
            <person name="Halpern A.L."/>
            <person name="Lee A.P."/>
            <person name="Johnson J."/>
            <person name="Dandona N."/>
            <person name="Viswanathan L.D."/>
            <person name="Tay A."/>
            <person name="Venter J.C."/>
            <person name="Strausberg R.L."/>
            <person name="Brenner S."/>
        </authorList>
    </citation>
    <scope>NUCLEOTIDE SEQUENCE [LARGE SCALE GENOMIC DNA]</scope>
</reference>
<reference evidence="7" key="5">
    <citation type="submission" date="2025-09" db="UniProtKB">
        <authorList>
            <consortium name="Ensembl"/>
        </authorList>
    </citation>
    <scope>IDENTIFICATION</scope>
</reference>
<accession>A0A4W3J8C2</accession>
<dbReference type="PANTHER" id="PTHR28590">
    <property type="entry name" value="SPEXIN"/>
    <property type="match status" value="1"/>
</dbReference>
<dbReference type="Ensembl" id="ENSCMIT00000040074.1">
    <property type="protein sequence ID" value="ENSCMIP00000039504.1"/>
    <property type="gene ID" value="ENSCMIG00000016558.1"/>
</dbReference>
<organism evidence="7 8">
    <name type="scientific">Callorhinchus milii</name>
    <name type="common">Ghost shark</name>
    <dbReference type="NCBI Taxonomy" id="7868"/>
    <lineage>
        <taxon>Eukaryota</taxon>
        <taxon>Metazoa</taxon>
        <taxon>Chordata</taxon>
        <taxon>Craniata</taxon>
        <taxon>Vertebrata</taxon>
        <taxon>Chondrichthyes</taxon>
        <taxon>Holocephali</taxon>
        <taxon>Chimaeriformes</taxon>
        <taxon>Callorhinchidae</taxon>
        <taxon>Callorhinchus</taxon>
    </lineage>
</organism>
<dbReference type="Pfam" id="PF15171">
    <property type="entry name" value="Spexin"/>
    <property type="match status" value="1"/>
</dbReference>
<comment type="subcellular location">
    <subcellularLocation>
        <location evidence="1">Secreted</location>
    </subcellularLocation>
</comment>
<keyword evidence="3" id="KW-0964">Secreted</keyword>
<keyword evidence="8" id="KW-1185">Reference proteome</keyword>
<reference evidence="8" key="1">
    <citation type="journal article" date="2006" name="Science">
        <title>Ancient noncoding elements conserved in the human genome.</title>
        <authorList>
            <person name="Venkatesh B."/>
            <person name="Kirkness E.F."/>
            <person name="Loh Y.H."/>
            <person name="Halpern A.L."/>
            <person name="Lee A.P."/>
            <person name="Johnson J."/>
            <person name="Dandona N."/>
            <person name="Viswanathan L.D."/>
            <person name="Tay A."/>
            <person name="Venter J.C."/>
            <person name="Strausberg R.L."/>
            <person name="Brenner S."/>
        </authorList>
    </citation>
    <scope>NUCLEOTIDE SEQUENCE [LARGE SCALE GENOMIC DNA]</scope>
</reference>
<gene>
    <name evidence="7" type="primary">LOC103181071</name>
</gene>
<dbReference type="GO" id="GO:0005576">
    <property type="term" value="C:extracellular region"/>
    <property type="evidence" value="ECO:0007669"/>
    <property type="project" value="UniProtKB-SubCell"/>
</dbReference>
<sequence>MKGWVSLTVYALLLLLMLSFFVESRHLPQDQVQRRNWTPQAMLYLKGAQGRRLIAENGKAGALYETLETRSENSNPLTLSQATAMVMNLIGQAQDKYVWQLSCRFKYYCTSRRYG</sequence>
<reference evidence="8" key="3">
    <citation type="journal article" date="2014" name="Nature">
        <title>Elephant shark genome provides unique insights into gnathostome evolution.</title>
        <authorList>
            <consortium name="International Elephant Shark Genome Sequencing Consortium"/>
            <person name="Venkatesh B."/>
            <person name="Lee A.P."/>
            <person name="Ravi V."/>
            <person name="Maurya A.K."/>
            <person name="Lian M.M."/>
            <person name="Swann J.B."/>
            <person name="Ohta Y."/>
            <person name="Flajnik M.F."/>
            <person name="Sutoh Y."/>
            <person name="Kasahara M."/>
            <person name="Hoon S."/>
            <person name="Gangu V."/>
            <person name="Roy S.W."/>
            <person name="Irimia M."/>
            <person name="Korzh V."/>
            <person name="Kondrychyn I."/>
            <person name="Lim Z.W."/>
            <person name="Tay B.H."/>
            <person name="Tohari S."/>
            <person name="Kong K.W."/>
            <person name="Ho S."/>
            <person name="Lorente-Galdos B."/>
            <person name="Quilez J."/>
            <person name="Marques-Bonet T."/>
            <person name="Raney B.J."/>
            <person name="Ingham P.W."/>
            <person name="Tay A."/>
            <person name="Hillier L.W."/>
            <person name="Minx P."/>
            <person name="Boehm T."/>
            <person name="Wilson R.K."/>
            <person name="Brenner S."/>
            <person name="Warren W.C."/>
        </authorList>
    </citation>
    <scope>NUCLEOTIDE SEQUENCE [LARGE SCALE GENOMIC DNA]</scope>
</reference>
<evidence type="ECO:0000313" key="7">
    <source>
        <dbReference type="Ensembl" id="ENSCMIP00000039504.1"/>
    </source>
</evidence>
<evidence type="ECO:0008006" key="9">
    <source>
        <dbReference type="Google" id="ProtNLM"/>
    </source>
</evidence>
<evidence type="ECO:0000256" key="5">
    <source>
        <dbReference type="ARBA" id="ARBA00022729"/>
    </source>
</evidence>
<comment type="similarity">
    <text evidence="2">Belongs to the spexin family.</text>
</comment>
<dbReference type="OrthoDB" id="9946068at2759"/>
<keyword evidence="5 6" id="KW-0732">Signal</keyword>
<evidence type="ECO:0000256" key="2">
    <source>
        <dbReference type="ARBA" id="ARBA00006687"/>
    </source>
</evidence>
<evidence type="ECO:0000256" key="1">
    <source>
        <dbReference type="ARBA" id="ARBA00004613"/>
    </source>
</evidence>
<evidence type="ECO:0000256" key="6">
    <source>
        <dbReference type="SAM" id="SignalP"/>
    </source>
</evidence>
<keyword evidence="4" id="KW-0372">Hormone</keyword>
<dbReference type="STRING" id="7868.ENSCMIP00000039504"/>
<dbReference type="InParanoid" id="A0A4W3J8C2"/>